<feature type="domain" description="DEAD-box RNA helicase Q" evidence="10">
    <location>
        <begin position="1"/>
        <end position="29"/>
    </location>
</feature>
<dbReference type="CDD" id="cd18787">
    <property type="entry name" value="SF2_C_DEAD"/>
    <property type="match status" value="1"/>
</dbReference>
<sequence>MSFADLELDPLLVDALTSMGLDKPTTIQQEAIPHALDGRDLMASSPTGTGKTLAFLLPAIEHMLNFPRRKPGSPRVLILTPTRELAVQIQVEATKLCKDTSLKVGAIIGGISYQTQEEVLTKNMDLVVATPGRLMEYIEQEAFDCREIEILTLDEADRMLDMGFISTMERIAEEARWRKQTFLFSATLEGKGLRQFAEKILKEPVSIESAAPRSERAKIIQWVHLADNINHKFELLKATLKKEEVQHAIVFVKTRDRLTELVTKLEEAGIKCCFLRGEMEQSKRTTAIMRFKTGKVNVLVATDVAARGIDVPEISHVINYDMPRTADIYLHRIGRTARGGRKGTAISLIEAHDVEMLAKVERYMKEPIKRRVIEGLRPNNKEAAVPAKKKRLPLKVDTKKTGVKVKSKSKKDKGKPNWAKKAAKSEK</sequence>
<dbReference type="NCBIfam" id="NF008394">
    <property type="entry name" value="PRK11192.1"/>
    <property type="match status" value="1"/>
</dbReference>
<proteinExistence type="inferred from homology"/>
<dbReference type="GO" id="GO:0003724">
    <property type="term" value="F:RNA helicase activity"/>
    <property type="evidence" value="ECO:0007669"/>
    <property type="project" value="UniProtKB-EC"/>
</dbReference>
<dbReference type="Pfam" id="PF00271">
    <property type="entry name" value="Helicase_C"/>
    <property type="match status" value="1"/>
</dbReference>
<comment type="function">
    <text evidence="5">DEAD-box RNA helicase involved in the assembly of the 50S ribosomal subunit at low temperature. Exhibits RNA-stimulated ATP hydrolysis and RNA unwinding activity.</text>
</comment>
<dbReference type="PANTHER" id="PTHR47959:SF3">
    <property type="entry name" value="ATP-DEPENDENT RNA HELICASE SRMB"/>
    <property type="match status" value="1"/>
</dbReference>
<evidence type="ECO:0000259" key="8">
    <source>
        <dbReference type="PROSITE" id="PS51192"/>
    </source>
</evidence>
<dbReference type="InterPro" id="IPR050079">
    <property type="entry name" value="DEAD_box_RNA_helicase"/>
</dbReference>
<feature type="compositionally biased region" description="Basic residues" evidence="7">
    <location>
        <begin position="401"/>
        <end position="413"/>
    </location>
</feature>
<evidence type="ECO:0000256" key="4">
    <source>
        <dbReference type="ARBA" id="ARBA00022840"/>
    </source>
</evidence>
<evidence type="ECO:0000256" key="3">
    <source>
        <dbReference type="ARBA" id="ARBA00022806"/>
    </source>
</evidence>
<evidence type="ECO:0000256" key="5">
    <source>
        <dbReference type="HAMAP-Rule" id="MF_00967"/>
    </source>
</evidence>
<dbReference type="GO" id="GO:0016787">
    <property type="term" value="F:hydrolase activity"/>
    <property type="evidence" value="ECO:0007669"/>
    <property type="project" value="UniProtKB-KW"/>
</dbReference>
<dbReference type="InterPro" id="IPR001650">
    <property type="entry name" value="Helicase_C-like"/>
</dbReference>
<comment type="caution">
    <text evidence="11">The sequence shown here is derived from an EMBL/GenBank/DDBJ whole genome shotgun (WGS) entry which is preliminary data.</text>
</comment>
<dbReference type="Pfam" id="PF00270">
    <property type="entry name" value="DEAD"/>
    <property type="match status" value="1"/>
</dbReference>
<protein>
    <recommendedName>
        <fullName evidence="5">ATP-dependent RNA helicase SrmB</fullName>
        <ecNumber evidence="5">3.6.4.13</ecNumber>
    </recommendedName>
</protein>
<name>A0ABS8W8N9_9GAMM</name>
<dbReference type="InterPro" id="IPR027417">
    <property type="entry name" value="P-loop_NTPase"/>
</dbReference>
<dbReference type="Proteomes" id="UP001201273">
    <property type="component" value="Unassembled WGS sequence"/>
</dbReference>
<evidence type="ECO:0000256" key="7">
    <source>
        <dbReference type="SAM" id="MobiDB-lite"/>
    </source>
</evidence>
<evidence type="ECO:0000259" key="9">
    <source>
        <dbReference type="PROSITE" id="PS51194"/>
    </source>
</evidence>
<feature type="domain" description="Helicase C-terminal" evidence="9">
    <location>
        <begin position="235"/>
        <end position="384"/>
    </location>
</feature>
<evidence type="ECO:0000256" key="2">
    <source>
        <dbReference type="ARBA" id="ARBA00022801"/>
    </source>
</evidence>
<feature type="domain" description="Helicase ATP-binding" evidence="8">
    <location>
        <begin position="32"/>
        <end position="206"/>
    </location>
</feature>
<dbReference type="PROSITE" id="PS51194">
    <property type="entry name" value="HELICASE_CTER"/>
    <property type="match status" value="1"/>
</dbReference>
<dbReference type="InterPro" id="IPR028621">
    <property type="entry name" value="DEAD_helicase_SrmB"/>
</dbReference>
<keyword evidence="4 5" id="KW-0067">ATP-binding</keyword>
<dbReference type="InterPro" id="IPR044742">
    <property type="entry name" value="DEAD/DEAH_RhlB"/>
</dbReference>
<keyword evidence="12" id="KW-1185">Reference proteome</keyword>
<keyword evidence="3 5" id="KW-0347">Helicase</keyword>
<dbReference type="EC" id="3.6.4.13" evidence="5"/>
<evidence type="ECO:0000313" key="12">
    <source>
        <dbReference type="Proteomes" id="UP001201273"/>
    </source>
</evidence>
<keyword evidence="5" id="KW-0963">Cytoplasm</keyword>
<dbReference type="EMBL" id="JAIMJA010000005">
    <property type="protein sequence ID" value="MCE2594477.1"/>
    <property type="molecule type" value="Genomic_DNA"/>
</dbReference>
<dbReference type="SMART" id="SM00490">
    <property type="entry name" value="HELICc"/>
    <property type="match status" value="1"/>
</dbReference>
<dbReference type="InterPro" id="IPR014001">
    <property type="entry name" value="Helicase_ATP-bd"/>
</dbReference>
<dbReference type="PANTHER" id="PTHR47959">
    <property type="entry name" value="ATP-DEPENDENT RNA HELICASE RHLE-RELATED"/>
    <property type="match status" value="1"/>
</dbReference>
<gene>
    <name evidence="5 11" type="primary">srmB</name>
    <name evidence="11" type="ORF">K6Y31_06590</name>
</gene>
<evidence type="ECO:0000313" key="11">
    <source>
        <dbReference type="EMBL" id="MCE2594477.1"/>
    </source>
</evidence>
<comment type="subunit">
    <text evidence="5">Interacts with the 50S ribosomal subunit.</text>
</comment>
<feature type="region of interest" description="Disordered" evidence="7">
    <location>
        <begin position="382"/>
        <end position="427"/>
    </location>
</feature>
<keyword evidence="5" id="KW-0690">Ribosome biogenesis</keyword>
<reference evidence="11 12" key="1">
    <citation type="journal article" date="2022" name="Environ. Microbiol. Rep.">
        <title>Eco-phylogenetic analyses reveal divergent evolution of vitamin B12 metabolism in the marine bacterial family 'Psychromonadaceae'.</title>
        <authorList>
            <person name="Jin X."/>
            <person name="Yang Y."/>
            <person name="Cao H."/>
            <person name="Gao B."/>
            <person name="Zhao Z."/>
        </authorList>
    </citation>
    <scope>NUCLEOTIDE SEQUENCE [LARGE SCALE GENOMIC DNA]</scope>
    <source>
        <strain evidence="11 12">MKS20</strain>
    </source>
</reference>
<comment type="subcellular location">
    <subcellularLocation>
        <location evidence="5">Cytoplasm</location>
    </subcellularLocation>
</comment>
<dbReference type="PROSITE" id="PS51192">
    <property type="entry name" value="HELICASE_ATP_BIND_1"/>
    <property type="match status" value="1"/>
</dbReference>
<dbReference type="HAMAP" id="MF_00967">
    <property type="entry name" value="DEAD_helicase_SrmB"/>
    <property type="match status" value="1"/>
</dbReference>
<dbReference type="InterPro" id="IPR011545">
    <property type="entry name" value="DEAD/DEAH_box_helicase_dom"/>
</dbReference>
<comment type="similarity">
    <text evidence="5">Belongs to the DEAD box helicase family. SrmB subfamily.</text>
</comment>
<dbReference type="SMART" id="SM00487">
    <property type="entry name" value="DEXDc"/>
    <property type="match status" value="1"/>
</dbReference>
<evidence type="ECO:0000259" key="10">
    <source>
        <dbReference type="PROSITE" id="PS51195"/>
    </source>
</evidence>
<keyword evidence="2 5" id="KW-0378">Hydrolase</keyword>
<dbReference type="PROSITE" id="PS51195">
    <property type="entry name" value="Q_MOTIF"/>
    <property type="match status" value="1"/>
</dbReference>
<organism evidence="11 12">
    <name type="scientific">Motilimonas cestriensis</name>
    <dbReference type="NCBI Taxonomy" id="2742685"/>
    <lineage>
        <taxon>Bacteria</taxon>
        <taxon>Pseudomonadati</taxon>
        <taxon>Pseudomonadota</taxon>
        <taxon>Gammaproteobacteria</taxon>
        <taxon>Alteromonadales</taxon>
        <taxon>Alteromonadales genera incertae sedis</taxon>
        <taxon>Motilimonas</taxon>
    </lineage>
</organism>
<evidence type="ECO:0000256" key="1">
    <source>
        <dbReference type="ARBA" id="ARBA00022741"/>
    </source>
</evidence>
<comment type="catalytic activity">
    <reaction evidence="5">
        <text>ATP + H2O = ADP + phosphate + H(+)</text>
        <dbReference type="Rhea" id="RHEA:13065"/>
        <dbReference type="ChEBI" id="CHEBI:15377"/>
        <dbReference type="ChEBI" id="CHEBI:15378"/>
        <dbReference type="ChEBI" id="CHEBI:30616"/>
        <dbReference type="ChEBI" id="CHEBI:43474"/>
        <dbReference type="ChEBI" id="CHEBI:456216"/>
        <dbReference type="EC" id="3.6.4.13"/>
    </reaction>
</comment>
<dbReference type="CDD" id="cd00268">
    <property type="entry name" value="DEADc"/>
    <property type="match status" value="1"/>
</dbReference>
<dbReference type="Gene3D" id="3.40.50.300">
    <property type="entry name" value="P-loop containing nucleotide triphosphate hydrolases"/>
    <property type="match status" value="2"/>
</dbReference>
<keyword evidence="1 5" id="KW-0547">Nucleotide-binding</keyword>
<dbReference type="RefSeq" id="WP_233052018.1">
    <property type="nucleotide sequence ID" value="NZ_JAIMJA010000005.1"/>
</dbReference>
<evidence type="ECO:0000256" key="6">
    <source>
        <dbReference type="PROSITE-ProRule" id="PRU00552"/>
    </source>
</evidence>
<feature type="short sequence motif" description="Q motif" evidence="6">
    <location>
        <begin position="1"/>
        <end position="29"/>
    </location>
</feature>
<dbReference type="SUPFAM" id="SSF52540">
    <property type="entry name" value="P-loop containing nucleoside triphosphate hydrolases"/>
    <property type="match status" value="1"/>
</dbReference>
<dbReference type="InterPro" id="IPR014014">
    <property type="entry name" value="RNA_helicase_DEAD_Q_motif"/>
</dbReference>
<accession>A0ABS8W8N9</accession>